<keyword evidence="5 7" id="KW-1133">Transmembrane helix</keyword>
<organism evidence="9 10">
    <name type="scientific">Propioniciclava coleopterorum</name>
    <dbReference type="NCBI Taxonomy" id="2714937"/>
    <lineage>
        <taxon>Bacteria</taxon>
        <taxon>Bacillati</taxon>
        <taxon>Actinomycetota</taxon>
        <taxon>Actinomycetes</taxon>
        <taxon>Propionibacteriales</taxon>
        <taxon>Propionibacteriaceae</taxon>
        <taxon>Propioniciclava</taxon>
    </lineage>
</organism>
<feature type="binding site" evidence="7">
    <location>
        <position position="140"/>
    </location>
    <ligand>
        <name>a 1,2-diacyl-sn-glycero-3-phospho-(1'-sn-glycerol)</name>
        <dbReference type="ChEBI" id="CHEBI:64716"/>
    </ligand>
</feature>
<dbReference type="PANTHER" id="PTHR30589">
    <property type="entry name" value="PROLIPOPROTEIN DIACYLGLYCERYL TRANSFERASE"/>
    <property type="match status" value="1"/>
</dbReference>
<evidence type="ECO:0000256" key="8">
    <source>
        <dbReference type="SAM" id="MobiDB-lite"/>
    </source>
</evidence>
<keyword evidence="9" id="KW-0449">Lipoprotein</keyword>
<evidence type="ECO:0000256" key="3">
    <source>
        <dbReference type="ARBA" id="ARBA00022679"/>
    </source>
</evidence>
<keyword evidence="9" id="KW-0328">Glycosyltransferase</keyword>
<dbReference type="PROSITE" id="PS01311">
    <property type="entry name" value="LGT"/>
    <property type="match status" value="1"/>
</dbReference>
<dbReference type="AlphaFoldDB" id="A0A6G7Y9N3"/>
<keyword evidence="4 7" id="KW-0812">Transmembrane</keyword>
<evidence type="ECO:0000256" key="1">
    <source>
        <dbReference type="ARBA" id="ARBA00007150"/>
    </source>
</evidence>
<feature type="transmembrane region" description="Helical" evidence="7">
    <location>
        <begin position="205"/>
        <end position="224"/>
    </location>
</feature>
<evidence type="ECO:0000256" key="5">
    <source>
        <dbReference type="ARBA" id="ARBA00022989"/>
    </source>
</evidence>
<accession>A0A6G7Y9N3</accession>
<evidence type="ECO:0000256" key="4">
    <source>
        <dbReference type="ARBA" id="ARBA00022692"/>
    </source>
</evidence>
<evidence type="ECO:0000256" key="6">
    <source>
        <dbReference type="ARBA" id="ARBA00023136"/>
    </source>
</evidence>
<comment type="pathway">
    <text evidence="7">Protein modification; lipoprotein biosynthesis (diacylglyceryl transfer).</text>
</comment>
<evidence type="ECO:0000313" key="10">
    <source>
        <dbReference type="Proteomes" id="UP000501058"/>
    </source>
</evidence>
<sequence>MLLSIPSPPISQFQLGPLTIHIYALCLMTGMVVAWWLGSRRWVARGGRTETFETIVLWAIPSGIVGARIYHVLTHWGDYFGPGRNPWSAFFIWEGGIAIFGSLIGGAIGAIIACRLTGARMTAFADVLAPGLILAQAIGRFGNWFNQELFGGPDDGPLGLEIDPAHRPPGFEDVATFQPTFLYEMSWNVAGALLLLWLDRRFRFGWGKLFALYMVIYGSGRFWIEGIRTDFSYMIGPLRTNQVTALLIAVAGLILFVVLSRLKRGREPWVERRGVGGPDEPEAEDDPSEASPATDDAPAPSSKKGSPPPDA</sequence>
<feature type="compositionally biased region" description="Low complexity" evidence="8">
    <location>
        <begin position="289"/>
        <end position="305"/>
    </location>
</feature>
<comment type="catalytic activity">
    <reaction evidence="7">
        <text>L-cysteinyl-[prolipoprotein] + a 1,2-diacyl-sn-glycero-3-phospho-(1'-sn-glycerol) = an S-1,2-diacyl-sn-glyceryl-L-cysteinyl-[prolipoprotein] + sn-glycerol 1-phosphate + H(+)</text>
        <dbReference type="Rhea" id="RHEA:56712"/>
        <dbReference type="Rhea" id="RHEA-COMP:14679"/>
        <dbReference type="Rhea" id="RHEA-COMP:14680"/>
        <dbReference type="ChEBI" id="CHEBI:15378"/>
        <dbReference type="ChEBI" id="CHEBI:29950"/>
        <dbReference type="ChEBI" id="CHEBI:57685"/>
        <dbReference type="ChEBI" id="CHEBI:64716"/>
        <dbReference type="ChEBI" id="CHEBI:140658"/>
        <dbReference type="EC" id="2.5.1.145"/>
    </reaction>
</comment>
<dbReference type="NCBIfam" id="TIGR00544">
    <property type="entry name" value="lgt"/>
    <property type="match status" value="1"/>
</dbReference>
<dbReference type="GO" id="GO:0008961">
    <property type="term" value="F:phosphatidylglycerol-prolipoprotein diacylglyceryl transferase activity"/>
    <property type="evidence" value="ECO:0007669"/>
    <property type="project" value="UniProtKB-UniRule"/>
</dbReference>
<protein>
    <recommendedName>
        <fullName evidence="7">Phosphatidylglycerol--prolipoprotein diacylglyceryl transferase</fullName>
        <ecNumber evidence="7">2.5.1.145</ecNumber>
    </recommendedName>
</protein>
<evidence type="ECO:0000256" key="2">
    <source>
        <dbReference type="ARBA" id="ARBA00022475"/>
    </source>
</evidence>
<comment type="subcellular location">
    <subcellularLocation>
        <location evidence="7">Cell membrane</location>
        <topology evidence="7">Multi-pass membrane protein</topology>
    </subcellularLocation>
</comment>
<dbReference type="KEGG" id="prv:G7070_16735"/>
<keyword evidence="10" id="KW-1185">Reference proteome</keyword>
<feature type="transmembrane region" description="Helical" evidence="7">
    <location>
        <begin position="181"/>
        <end position="198"/>
    </location>
</feature>
<dbReference type="HAMAP" id="MF_01147">
    <property type="entry name" value="Lgt"/>
    <property type="match status" value="1"/>
</dbReference>
<feature type="transmembrane region" description="Helical" evidence="7">
    <location>
        <begin position="20"/>
        <end position="39"/>
    </location>
</feature>
<evidence type="ECO:0000313" key="9">
    <source>
        <dbReference type="EMBL" id="QIK73604.1"/>
    </source>
</evidence>
<dbReference type="UniPathway" id="UPA00664"/>
<dbReference type="RefSeq" id="WP_166234671.1">
    <property type="nucleotide sequence ID" value="NZ_CP049865.1"/>
</dbReference>
<name>A0A6G7Y9N3_9ACTN</name>
<evidence type="ECO:0000256" key="7">
    <source>
        <dbReference type="HAMAP-Rule" id="MF_01147"/>
    </source>
</evidence>
<comment type="function">
    <text evidence="7">Catalyzes the transfer of the diacylglyceryl group from phosphatidylglycerol to the sulfhydryl group of the N-terminal cysteine of a prolipoprotein, the first step in the formation of mature lipoproteins.</text>
</comment>
<dbReference type="PANTHER" id="PTHR30589:SF0">
    <property type="entry name" value="PHOSPHATIDYLGLYCEROL--PROLIPOPROTEIN DIACYLGLYCERYL TRANSFERASE"/>
    <property type="match status" value="1"/>
</dbReference>
<dbReference type="Pfam" id="PF01790">
    <property type="entry name" value="LGT"/>
    <property type="match status" value="1"/>
</dbReference>
<gene>
    <name evidence="7" type="primary">lgt</name>
    <name evidence="9" type="ORF">G7070_16735</name>
</gene>
<keyword evidence="2 7" id="KW-1003">Cell membrane</keyword>
<proteinExistence type="inferred from homology"/>
<dbReference type="GO" id="GO:0005886">
    <property type="term" value="C:plasma membrane"/>
    <property type="evidence" value="ECO:0007669"/>
    <property type="project" value="UniProtKB-SubCell"/>
</dbReference>
<feature type="compositionally biased region" description="Acidic residues" evidence="8">
    <location>
        <begin position="279"/>
        <end position="288"/>
    </location>
</feature>
<dbReference type="GO" id="GO:0042158">
    <property type="term" value="P:lipoprotein biosynthetic process"/>
    <property type="evidence" value="ECO:0007669"/>
    <property type="project" value="UniProtKB-UniRule"/>
</dbReference>
<dbReference type="EMBL" id="CP049865">
    <property type="protein sequence ID" value="QIK73604.1"/>
    <property type="molecule type" value="Genomic_DNA"/>
</dbReference>
<dbReference type="Proteomes" id="UP000501058">
    <property type="component" value="Chromosome"/>
</dbReference>
<reference evidence="9 10" key="1">
    <citation type="submission" date="2020-03" db="EMBL/GenBank/DDBJ databases">
        <title>Propioniciclava sp. nov., isolated from Hydrophilus acuminatus.</title>
        <authorList>
            <person name="Hyun D.-W."/>
            <person name="Bae J.-W."/>
        </authorList>
    </citation>
    <scope>NUCLEOTIDE SEQUENCE [LARGE SCALE GENOMIC DNA]</scope>
    <source>
        <strain evidence="9 10">HDW11</strain>
    </source>
</reference>
<keyword evidence="6 7" id="KW-0472">Membrane</keyword>
<keyword evidence="3 7" id="KW-0808">Transferase</keyword>
<feature type="region of interest" description="Disordered" evidence="8">
    <location>
        <begin position="270"/>
        <end position="311"/>
    </location>
</feature>
<dbReference type="InterPro" id="IPR001640">
    <property type="entry name" value="Lgt"/>
</dbReference>
<dbReference type="EC" id="2.5.1.145" evidence="7"/>
<feature type="transmembrane region" description="Helical" evidence="7">
    <location>
        <begin position="121"/>
        <end position="139"/>
    </location>
</feature>
<feature type="transmembrane region" description="Helical" evidence="7">
    <location>
        <begin position="51"/>
        <end position="70"/>
    </location>
</feature>
<comment type="similarity">
    <text evidence="1 7">Belongs to the Lgt family.</text>
</comment>
<feature type="transmembrane region" description="Helical" evidence="7">
    <location>
        <begin position="90"/>
        <end position="114"/>
    </location>
</feature>
<feature type="transmembrane region" description="Helical" evidence="7">
    <location>
        <begin position="244"/>
        <end position="262"/>
    </location>
</feature>